<accession>A0ABX1D657</accession>
<evidence type="ECO:0000256" key="1">
    <source>
        <dbReference type="SAM" id="Phobius"/>
    </source>
</evidence>
<feature type="transmembrane region" description="Helical" evidence="1">
    <location>
        <begin position="12"/>
        <end position="32"/>
    </location>
</feature>
<evidence type="ECO:0000313" key="2">
    <source>
        <dbReference type="EMBL" id="NJW54673.1"/>
    </source>
</evidence>
<proteinExistence type="predicted"/>
<feature type="non-terminal residue" evidence="2">
    <location>
        <position position="59"/>
    </location>
</feature>
<keyword evidence="1" id="KW-0472">Membrane</keyword>
<protein>
    <submittedName>
        <fullName evidence="2">Energy transducer TonB</fullName>
    </submittedName>
</protein>
<keyword evidence="1" id="KW-1133">Transmembrane helix</keyword>
<keyword evidence="3" id="KW-1185">Reference proteome</keyword>
<keyword evidence="1" id="KW-0812">Transmembrane</keyword>
<reference evidence="2 3" key="1">
    <citation type="submission" date="2020-03" db="EMBL/GenBank/DDBJ databases">
        <title>Salinimicrobium sp. nov, isolated from SCS.</title>
        <authorList>
            <person name="Cao W.R."/>
        </authorList>
    </citation>
    <scope>NUCLEOTIDE SEQUENCE [LARGE SCALE GENOMIC DNA]</scope>
    <source>
        <strain evidence="3">J15B91</strain>
    </source>
</reference>
<name>A0ABX1D657_9FLAO</name>
<evidence type="ECO:0000313" key="3">
    <source>
        <dbReference type="Proteomes" id="UP000703674"/>
    </source>
</evidence>
<dbReference type="EMBL" id="JAAVJR010000390">
    <property type="protein sequence ID" value="NJW54673.1"/>
    <property type="molecule type" value="Genomic_DNA"/>
</dbReference>
<dbReference type="Proteomes" id="UP000703674">
    <property type="component" value="Unassembled WGS sequence"/>
</dbReference>
<gene>
    <name evidence="2" type="ORF">HC175_17320</name>
</gene>
<sequence length="59" mass="6621">MRYLETEHERKSMAITVVLHVLLILLLLFFGFTYLDPPPENGIAINFGTSDVGSGEEQP</sequence>
<comment type="caution">
    <text evidence="2">The sequence shown here is derived from an EMBL/GenBank/DDBJ whole genome shotgun (WGS) entry which is preliminary data.</text>
</comment>
<organism evidence="2 3">
    <name type="scientific">Salinimicrobium oceani</name>
    <dbReference type="NCBI Taxonomy" id="2722702"/>
    <lineage>
        <taxon>Bacteria</taxon>
        <taxon>Pseudomonadati</taxon>
        <taxon>Bacteroidota</taxon>
        <taxon>Flavobacteriia</taxon>
        <taxon>Flavobacteriales</taxon>
        <taxon>Flavobacteriaceae</taxon>
        <taxon>Salinimicrobium</taxon>
    </lineage>
</organism>